<proteinExistence type="predicted"/>
<dbReference type="Pfam" id="PF19279">
    <property type="entry name" value="YegS_C"/>
    <property type="match status" value="1"/>
</dbReference>
<evidence type="ECO:0000256" key="8">
    <source>
        <dbReference type="ARBA" id="ARBA00022842"/>
    </source>
</evidence>
<dbReference type="Gene3D" id="2.60.200.40">
    <property type="match status" value="1"/>
</dbReference>
<dbReference type="GO" id="GO:0046872">
    <property type="term" value="F:metal ion binding"/>
    <property type="evidence" value="ECO:0007669"/>
    <property type="project" value="UniProtKB-KW"/>
</dbReference>
<dbReference type="OrthoDB" id="142078at2"/>
<dbReference type="Pfam" id="PF00781">
    <property type="entry name" value="DAGK_cat"/>
    <property type="match status" value="1"/>
</dbReference>
<keyword evidence="11" id="KW-1208">Phospholipid metabolism</keyword>
<dbReference type="InterPro" id="IPR016064">
    <property type="entry name" value="NAD/diacylglycerol_kinase_sf"/>
</dbReference>
<dbReference type="SUPFAM" id="SSF111331">
    <property type="entry name" value="NAD kinase/diacylglycerol kinase-like"/>
    <property type="match status" value="1"/>
</dbReference>
<keyword evidence="4" id="KW-0479">Metal-binding</keyword>
<dbReference type="InterPro" id="IPR050187">
    <property type="entry name" value="Lipid_Phosphate_FormReg"/>
</dbReference>
<dbReference type="GO" id="GO:0016301">
    <property type="term" value="F:kinase activity"/>
    <property type="evidence" value="ECO:0007669"/>
    <property type="project" value="UniProtKB-KW"/>
</dbReference>
<evidence type="ECO:0000313" key="14">
    <source>
        <dbReference type="EMBL" id="TVO36733.1"/>
    </source>
</evidence>
<keyword evidence="9" id="KW-0443">Lipid metabolism</keyword>
<dbReference type="InterPro" id="IPR045540">
    <property type="entry name" value="YegS/DAGK_C"/>
</dbReference>
<keyword evidence="3 14" id="KW-0808">Transferase</keyword>
<dbReference type="SMART" id="SM00046">
    <property type="entry name" value="DAGKc"/>
    <property type="match status" value="1"/>
</dbReference>
<evidence type="ECO:0000256" key="9">
    <source>
        <dbReference type="ARBA" id="ARBA00023098"/>
    </source>
</evidence>
<evidence type="ECO:0000259" key="12">
    <source>
        <dbReference type="PROSITE" id="PS50146"/>
    </source>
</evidence>
<reference evidence="16" key="2">
    <citation type="journal article" date="2019" name="Int. J. Syst. Evol. Microbiol.">
        <title>The Global Catalogue of Microorganisms (GCM) 10K type strain sequencing project: providing services to taxonomists for standard genome sequencing and annotation.</title>
        <authorList>
            <consortium name="The Broad Institute Genomics Platform"/>
            <consortium name="The Broad Institute Genome Sequencing Center for Infectious Disease"/>
            <person name="Wu L."/>
            <person name="Ma J."/>
        </authorList>
    </citation>
    <scope>NUCLEOTIDE SEQUENCE [LARGE SCALE GENOMIC DNA]</scope>
    <source>
        <strain evidence="16">NBRC 111146</strain>
    </source>
</reference>
<evidence type="ECO:0000256" key="7">
    <source>
        <dbReference type="ARBA" id="ARBA00022840"/>
    </source>
</evidence>
<dbReference type="Gene3D" id="3.40.50.10330">
    <property type="entry name" value="Probable inorganic polyphosphate/atp-NAD kinase, domain 1"/>
    <property type="match status" value="1"/>
</dbReference>
<feature type="domain" description="DAGKc" evidence="12">
    <location>
        <begin position="1"/>
        <end position="128"/>
    </location>
</feature>
<dbReference type="GO" id="GO:0005524">
    <property type="term" value="F:ATP binding"/>
    <property type="evidence" value="ECO:0007669"/>
    <property type="project" value="UniProtKB-KW"/>
</dbReference>
<dbReference type="Proteomes" id="UP000319828">
    <property type="component" value="Unassembled WGS sequence"/>
</dbReference>
<organism evidence="14 15">
    <name type="scientific">Vibrio algivorus</name>
    <dbReference type="NCBI Taxonomy" id="1667024"/>
    <lineage>
        <taxon>Bacteria</taxon>
        <taxon>Pseudomonadati</taxon>
        <taxon>Pseudomonadota</taxon>
        <taxon>Gammaproteobacteria</taxon>
        <taxon>Vibrionales</taxon>
        <taxon>Vibrionaceae</taxon>
        <taxon>Vibrio</taxon>
    </lineage>
</organism>
<dbReference type="EMBL" id="BSPV01000008">
    <property type="protein sequence ID" value="GLT15410.1"/>
    <property type="molecule type" value="Genomic_DNA"/>
</dbReference>
<accession>A0A557P7U8</accession>
<keyword evidence="6 14" id="KW-0418">Kinase</keyword>
<dbReference type="PANTHER" id="PTHR12358">
    <property type="entry name" value="SPHINGOSINE KINASE"/>
    <property type="match status" value="1"/>
</dbReference>
<keyword evidence="10" id="KW-0594">Phospholipid biosynthesis</keyword>
<dbReference type="AlphaFoldDB" id="A0A557P7U8"/>
<keyword evidence="8" id="KW-0460">Magnesium</keyword>
<evidence type="ECO:0000313" key="15">
    <source>
        <dbReference type="Proteomes" id="UP000319828"/>
    </source>
</evidence>
<evidence type="ECO:0000313" key="16">
    <source>
        <dbReference type="Proteomes" id="UP001157156"/>
    </source>
</evidence>
<keyword evidence="16" id="KW-1185">Reference proteome</keyword>
<evidence type="ECO:0000256" key="2">
    <source>
        <dbReference type="ARBA" id="ARBA00022516"/>
    </source>
</evidence>
<comment type="caution">
    <text evidence="14">The sequence shown here is derived from an EMBL/GenBank/DDBJ whole genome shotgun (WGS) entry which is preliminary data.</text>
</comment>
<gene>
    <name evidence="14" type="primary">yegS</name>
    <name evidence="14" type="ORF">FOF44_08575</name>
    <name evidence="13" type="ORF">GCM10007931_23850</name>
</gene>
<dbReference type="GO" id="GO:0005886">
    <property type="term" value="C:plasma membrane"/>
    <property type="evidence" value="ECO:0007669"/>
    <property type="project" value="TreeGrafter"/>
</dbReference>
<evidence type="ECO:0000256" key="10">
    <source>
        <dbReference type="ARBA" id="ARBA00023209"/>
    </source>
</evidence>
<dbReference type="PANTHER" id="PTHR12358:SF106">
    <property type="entry name" value="LIPID KINASE YEGS"/>
    <property type="match status" value="1"/>
</dbReference>
<dbReference type="EMBL" id="VMKJ01000014">
    <property type="protein sequence ID" value="TVO36733.1"/>
    <property type="molecule type" value="Genomic_DNA"/>
</dbReference>
<evidence type="ECO:0000256" key="5">
    <source>
        <dbReference type="ARBA" id="ARBA00022741"/>
    </source>
</evidence>
<dbReference type="NCBIfam" id="TIGR00147">
    <property type="entry name" value="YegS/Rv2252/BmrU family lipid kinase"/>
    <property type="match status" value="1"/>
</dbReference>
<evidence type="ECO:0000256" key="3">
    <source>
        <dbReference type="ARBA" id="ARBA00022679"/>
    </source>
</evidence>
<dbReference type="GO" id="GO:0008654">
    <property type="term" value="P:phospholipid biosynthetic process"/>
    <property type="evidence" value="ECO:0007669"/>
    <property type="project" value="UniProtKB-KW"/>
</dbReference>
<reference evidence="13" key="4">
    <citation type="submission" date="2023-01" db="EMBL/GenBank/DDBJ databases">
        <title>Draft genome sequence of Vibrio algivorus strain NBRC 111146.</title>
        <authorList>
            <person name="Sun Q."/>
            <person name="Mori K."/>
        </authorList>
    </citation>
    <scope>NUCLEOTIDE SEQUENCE</scope>
    <source>
        <strain evidence="13">NBRC 111146</strain>
    </source>
</reference>
<dbReference type="PROSITE" id="PS50146">
    <property type="entry name" value="DAGK"/>
    <property type="match status" value="1"/>
</dbReference>
<dbReference type="RefSeq" id="WP_089123757.1">
    <property type="nucleotide sequence ID" value="NZ_BSPV01000008.1"/>
</dbReference>
<dbReference type="InterPro" id="IPR005218">
    <property type="entry name" value="Diacylglycerol/lipid_kinase"/>
</dbReference>
<dbReference type="InterPro" id="IPR001206">
    <property type="entry name" value="Diacylglycerol_kinase_cat_dom"/>
</dbReference>
<evidence type="ECO:0000313" key="13">
    <source>
        <dbReference type="EMBL" id="GLT15410.1"/>
    </source>
</evidence>
<keyword evidence="2" id="KW-0444">Lipid biosynthesis</keyword>
<evidence type="ECO:0000256" key="1">
    <source>
        <dbReference type="ARBA" id="ARBA00001946"/>
    </source>
</evidence>
<comment type="cofactor">
    <cofactor evidence="1">
        <name>Mg(2+)</name>
        <dbReference type="ChEBI" id="CHEBI:18420"/>
    </cofactor>
</comment>
<reference evidence="13" key="1">
    <citation type="journal article" date="2014" name="Int. J. Syst. Evol. Microbiol.">
        <title>Complete genome of a new Firmicutes species belonging to the dominant human colonic microbiota ('Ruminococcus bicirculans') reveals two chromosomes and a selective capacity to utilize plant glucans.</title>
        <authorList>
            <consortium name="NISC Comparative Sequencing Program"/>
            <person name="Wegmann U."/>
            <person name="Louis P."/>
            <person name="Goesmann A."/>
            <person name="Henrissat B."/>
            <person name="Duncan S.H."/>
            <person name="Flint H.J."/>
        </authorList>
    </citation>
    <scope>NUCLEOTIDE SEQUENCE</scope>
    <source>
        <strain evidence="13">NBRC 111146</strain>
    </source>
</reference>
<keyword evidence="5" id="KW-0547">Nucleotide-binding</keyword>
<evidence type="ECO:0000256" key="11">
    <source>
        <dbReference type="ARBA" id="ARBA00023264"/>
    </source>
</evidence>
<evidence type="ECO:0000256" key="4">
    <source>
        <dbReference type="ARBA" id="ARBA00022723"/>
    </source>
</evidence>
<dbReference type="Proteomes" id="UP001157156">
    <property type="component" value="Unassembled WGS sequence"/>
</dbReference>
<protein>
    <submittedName>
        <fullName evidence="13 14">Lipid kinase YegS</fullName>
        <ecNumber evidence="14">2.7.1.-</ecNumber>
    </submittedName>
</protein>
<reference evidence="14 15" key="3">
    <citation type="submission" date="2019-07" db="EMBL/GenBank/DDBJ databases">
        <title>The draft genome sequence of Vibrio algivorus M1486.</title>
        <authorList>
            <person name="Meng X."/>
        </authorList>
    </citation>
    <scope>NUCLEOTIDE SEQUENCE [LARGE SCALE GENOMIC DNA]</scope>
    <source>
        <strain evidence="14 15">M1486</strain>
    </source>
</reference>
<dbReference type="InterPro" id="IPR017438">
    <property type="entry name" value="ATP-NAD_kinase_N"/>
</dbReference>
<dbReference type="NCBIfam" id="NF009602">
    <property type="entry name" value="PRK13054.1"/>
    <property type="match status" value="1"/>
</dbReference>
<dbReference type="EC" id="2.7.1.-" evidence="14"/>
<evidence type="ECO:0000256" key="6">
    <source>
        <dbReference type="ARBA" id="ARBA00022777"/>
    </source>
</evidence>
<keyword evidence="7" id="KW-0067">ATP-binding</keyword>
<sequence length="295" mass="31966">MNIRLILNGKKAGIELLRQSIFQARESGSIEVRVTWEGGDVERFVREAIQEGCQRIMIGGGDGSVKEVVDAMMKFDEAQRPELAILPLGTANDFATACNIPADYSQALSLALNGQAVPVDCIKANDEHFMNVASGGFGAYVTASTPVELKNFLGGGAYTLHGLLKTLDFKPNDGVLTIPDHTLTGRVIVSAICNGRQAGGGQQLAPNAKINDGLMDVVAWLETPAESLIQTIKEMFSPELSGEYVKRFSVPWAEWQSKSAMPINLDGEPIETKHIRFEVVPKSIKLVLPQNSEVI</sequence>
<name>A0A557P7U8_9VIBR</name>